<evidence type="ECO:0000256" key="11">
    <source>
        <dbReference type="NCBIfam" id="TIGR00131"/>
    </source>
</evidence>
<dbReference type="RefSeq" id="WP_146894992.1">
    <property type="nucleotide sequence ID" value="NZ_BJYS01000003.1"/>
</dbReference>
<dbReference type="PRINTS" id="PR00959">
    <property type="entry name" value="MEVGALKINASE"/>
</dbReference>
<dbReference type="Proteomes" id="UP000321532">
    <property type="component" value="Unassembled WGS sequence"/>
</dbReference>
<keyword evidence="4" id="KW-0479">Metal-binding</keyword>
<dbReference type="InterPro" id="IPR013750">
    <property type="entry name" value="GHMP_kinase_C_dom"/>
</dbReference>
<proteinExistence type="inferred from homology"/>
<dbReference type="GO" id="GO:0006012">
    <property type="term" value="P:galactose metabolic process"/>
    <property type="evidence" value="ECO:0007669"/>
    <property type="project" value="UniProtKB-UniRule"/>
</dbReference>
<keyword evidence="2" id="KW-0963">Cytoplasm</keyword>
<dbReference type="OrthoDB" id="250531at2"/>
<dbReference type="Gene3D" id="3.30.230.10">
    <property type="match status" value="1"/>
</dbReference>
<keyword evidence="5" id="KW-0547">Nucleotide-binding</keyword>
<keyword evidence="6 15" id="KW-0418">Kinase</keyword>
<keyword evidence="9" id="KW-0299">Galactose metabolism</keyword>
<dbReference type="Pfam" id="PF10509">
    <property type="entry name" value="GalKase_gal_bdg"/>
    <property type="match status" value="1"/>
</dbReference>
<name>A0A512ATB4_9BACT</name>
<evidence type="ECO:0000313" key="16">
    <source>
        <dbReference type="Proteomes" id="UP000321532"/>
    </source>
</evidence>
<evidence type="ECO:0000259" key="13">
    <source>
        <dbReference type="Pfam" id="PF08544"/>
    </source>
</evidence>
<protein>
    <recommendedName>
        <fullName evidence="11">Galactokinase</fullName>
        <ecNumber evidence="11">2.7.1.6</ecNumber>
    </recommendedName>
</protein>
<dbReference type="InterPro" id="IPR019741">
    <property type="entry name" value="Galactokinase_CS"/>
</dbReference>
<dbReference type="Pfam" id="PF08544">
    <property type="entry name" value="GHMP_kinases_C"/>
    <property type="match status" value="1"/>
</dbReference>
<dbReference type="PRINTS" id="PR00473">
    <property type="entry name" value="GALCTOKINASE"/>
</dbReference>
<dbReference type="PIRSF" id="PIRSF000530">
    <property type="entry name" value="Galactokinase"/>
    <property type="match status" value="1"/>
</dbReference>
<dbReference type="PANTHER" id="PTHR10457">
    <property type="entry name" value="MEVALONATE KINASE/GALACTOKINASE"/>
    <property type="match status" value="1"/>
</dbReference>
<evidence type="ECO:0000256" key="7">
    <source>
        <dbReference type="ARBA" id="ARBA00022840"/>
    </source>
</evidence>
<gene>
    <name evidence="15" type="primary">galK</name>
    <name evidence="15" type="ORF">AAE02nite_06150</name>
</gene>
<evidence type="ECO:0000259" key="14">
    <source>
        <dbReference type="Pfam" id="PF10509"/>
    </source>
</evidence>
<dbReference type="InterPro" id="IPR036554">
    <property type="entry name" value="GHMP_kinase_C_sf"/>
</dbReference>
<dbReference type="EC" id="2.7.1.6" evidence="11"/>
<dbReference type="SUPFAM" id="SSF54211">
    <property type="entry name" value="Ribosomal protein S5 domain 2-like"/>
    <property type="match status" value="1"/>
</dbReference>
<dbReference type="SUPFAM" id="SSF55060">
    <property type="entry name" value="GHMP Kinase, C-terminal domain"/>
    <property type="match status" value="1"/>
</dbReference>
<evidence type="ECO:0000256" key="9">
    <source>
        <dbReference type="ARBA" id="ARBA00023144"/>
    </source>
</evidence>
<accession>A0A512ATB4</accession>
<keyword evidence="16" id="KW-1185">Reference proteome</keyword>
<comment type="similarity">
    <text evidence="1">Belongs to the GHMP kinase family. GalK subfamily.</text>
</comment>
<evidence type="ECO:0000256" key="10">
    <source>
        <dbReference type="ARBA" id="ARBA00023277"/>
    </source>
</evidence>
<evidence type="ECO:0000256" key="4">
    <source>
        <dbReference type="ARBA" id="ARBA00022723"/>
    </source>
</evidence>
<evidence type="ECO:0000256" key="6">
    <source>
        <dbReference type="ARBA" id="ARBA00022777"/>
    </source>
</evidence>
<dbReference type="Pfam" id="PF00288">
    <property type="entry name" value="GHMP_kinases_N"/>
    <property type="match status" value="1"/>
</dbReference>
<evidence type="ECO:0000256" key="2">
    <source>
        <dbReference type="ARBA" id="ARBA00022490"/>
    </source>
</evidence>
<comment type="caution">
    <text evidence="15">The sequence shown here is derived from an EMBL/GenBank/DDBJ whole genome shotgun (WGS) entry which is preliminary data.</text>
</comment>
<evidence type="ECO:0000256" key="3">
    <source>
        <dbReference type="ARBA" id="ARBA00022679"/>
    </source>
</evidence>
<dbReference type="FunFam" id="3.30.70.890:FF:000001">
    <property type="entry name" value="Galactokinase"/>
    <property type="match status" value="1"/>
</dbReference>
<dbReference type="EMBL" id="BJYS01000003">
    <property type="protein sequence ID" value="GEO02951.1"/>
    <property type="molecule type" value="Genomic_DNA"/>
</dbReference>
<keyword evidence="8" id="KW-0460">Magnesium</keyword>
<dbReference type="GO" id="GO:0005829">
    <property type="term" value="C:cytosol"/>
    <property type="evidence" value="ECO:0007669"/>
    <property type="project" value="TreeGrafter"/>
</dbReference>
<dbReference type="InterPro" id="IPR014721">
    <property type="entry name" value="Ribsml_uS5_D2-typ_fold_subgr"/>
</dbReference>
<dbReference type="Gene3D" id="3.30.70.890">
    <property type="entry name" value="GHMP kinase, C-terminal domain"/>
    <property type="match status" value="1"/>
</dbReference>
<dbReference type="InterPro" id="IPR006204">
    <property type="entry name" value="GHMP_kinase_N_dom"/>
</dbReference>
<dbReference type="NCBIfam" id="TIGR00131">
    <property type="entry name" value="gal_kin"/>
    <property type="match status" value="1"/>
</dbReference>
<dbReference type="GO" id="GO:0046872">
    <property type="term" value="F:metal ion binding"/>
    <property type="evidence" value="ECO:0007669"/>
    <property type="project" value="UniProtKB-KW"/>
</dbReference>
<feature type="domain" description="Galactokinase N-terminal" evidence="14">
    <location>
        <begin position="16"/>
        <end position="63"/>
    </location>
</feature>
<dbReference type="InterPro" id="IPR000705">
    <property type="entry name" value="Galactokinase"/>
</dbReference>
<feature type="domain" description="GHMP kinase N-terminal" evidence="12">
    <location>
        <begin position="97"/>
        <end position="182"/>
    </location>
</feature>
<dbReference type="GO" id="GO:0005524">
    <property type="term" value="F:ATP binding"/>
    <property type="evidence" value="ECO:0007669"/>
    <property type="project" value="UniProtKB-UniRule"/>
</dbReference>
<sequence>MNAELEKYIQNTSSYFEEKYSGAPTLVAYAPGRINIIGEHTDYNLGLSMPAAINRWVIVCLRPRPDQVISVTSQNYHDKMEYTLGQPFTPADSWEKYVYGCITIFGNQYKLNQGFEAVIWGNVPIGSGVSSSAAIEVALMNALRAAYAADMDDLTLVKMCQRVEHEYLKVNSGLLDQYASQFSREGKLMILDFNQLSSDYVDADMKEWAWILADTKVKRELAGSKYSERVRETADALKEIKSKDSSVQGFRDLTEKHLSLISDPVQQKRIRHLVLENQRVLKAAEALSQKNFEELGALLTASHQSLRDDYEVSCPELDFLVDAALQLPYCAGSRMMGGGFGGCTISLVRKDAVHKFSNFLTDEYAREYDIVTEINNYQLVDGAGSYKL</sequence>
<organism evidence="15 16">
    <name type="scientific">Adhaeribacter aerolatus</name>
    <dbReference type="NCBI Taxonomy" id="670289"/>
    <lineage>
        <taxon>Bacteria</taxon>
        <taxon>Pseudomonadati</taxon>
        <taxon>Bacteroidota</taxon>
        <taxon>Cytophagia</taxon>
        <taxon>Cytophagales</taxon>
        <taxon>Hymenobacteraceae</taxon>
        <taxon>Adhaeribacter</taxon>
    </lineage>
</organism>
<evidence type="ECO:0000313" key="15">
    <source>
        <dbReference type="EMBL" id="GEO02951.1"/>
    </source>
</evidence>
<evidence type="ECO:0000256" key="5">
    <source>
        <dbReference type="ARBA" id="ARBA00022741"/>
    </source>
</evidence>
<evidence type="ECO:0000256" key="8">
    <source>
        <dbReference type="ARBA" id="ARBA00022842"/>
    </source>
</evidence>
<dbReference type="FunFam" id="3.30.230.10:FF:000017">
    <property type="entry name" value="Galactokinase"/>
    <property type="match status" value="1"/>
</dbReference>
<keyword evidence="10" id="KW-0119">Carbohydrate metabolism</keyword>
<dbReference type="PROSITE" id="PS00106">
    <property type="entry name" value="GALACTOKINASE"/>
    <property type="match status" value="1"/>
</dbReference>
<keyword evidence="7" id="KW-0067">ATP-binding</keyword>
<dbReference type="PANTHER" id="PTHR10457:SF7">
    <property type="entry name" value="GALACTOKINASE-RELATED"/>
    <property type="match status" value="1"/>
</dbReference>
<dbReference type="AlphaFoldDB" id="A0A512ATB4"/>
<keyword evidence="3" id="KW-0808">Transferase</keyword>
<evidence type="ECO:0000256" key="1">
    <source>
        <dbReference type="ARBA" id="ARBA00006566"/>
    </source>
</evidence>
<dbReference type="GO" id="GO:0004335">
    <property type="term" value="F:galactokinase activity"/>
    <property type="evidence" value="ECO:0007669"/>
    <property type="project" value="UniProtKB-UniRule"/>
</dbReference>
<reference evidence="15 16" key="1">
    <citation type="submission" date="2019-07" db="EMBL/GenBank/DDBJ databases">
        <title>Whole genome shotgun sequence of Adhaeribacter aerolatus NBRC 106133.</title>
        <authorList>
            <person name="Hosoyama A."/>
            <person name="Uohara A."/>
            <person name="Ohji S."/>
            <person name="Ichikawa N."/>
        </authorList>
    </citation>
    <scope>NUCLEOTIDE SEQUENCE [LARGE SCALE GENOMIC DNA]</scope>
    <source>
        <strain evidence="15 16">NBRC 106133</strain>
    </source>
</reference>
<feature type="domain" description="GHMP kinase C-terminal" evidence="13">
    <location>
        <begin position="283"/>
        <end position="364"/>
    </location>
</feature>
<dbReference type="InterPro" id="IPR020568">
    <property type="entry name" value="Ribosomal_Su5_D2-typ_SF"/>
</dbReference>
<dbReference type="InterPro" id="IPR019539">
    <property type="entry name" value="GalKase_N"/>
</dbReference>
<dbReference type="InterPro" id="IPR006206">
    <property type="entry name" value="Mevalonate/galactokinase"/>
</dbReference>
<evidence type="ECO:0000259" key="12">
    <source>
        <dbReference type="Pfam" id="PF00288"/>
    </source>
</evidence>